<dbReference type="CDD" id="cd06579">
    <property type="entry name" value="TM_PBP1_transp_AraH_like"/>
    <property type="match status" value="1"/>
</dbReference>
<keyword evidence="5 7" id="KW-1133">Transmembrane helix</keyword>
<keyword evidence="6 7" id="KW-0472">Membrane</keyword>
<evidence type="ECO:0000256" key="5">
    <source>
        <dbReference type="ARBA" id="ARBA00022989"/>
    </source>
</evidence>
<keyword evidence="9" id="KW-1185">Reference proteome</keyword>
<name>A0A1H0HG30_9GAMM</name>
<protein>
    <submittedName>
        <fullName evidence="8">Ribose transport system permease protein</fullName>
    </submittedName>
</protein>
<dbReference type="STRING" id="416873.SAMN04487951_11565"/>
<keyword evidence="4 7" id="KW-0812">Transmembrane</keyword>
<comment type="similarity">
    <text evidence="2">Belongs to the binding-protein-dependent transport system permease family. AraH/RbsC subfamily.</text>
</comment>
<dbReference type="EMBL" id="FNII01000015">
    <property type="protein sequence ID" value="SDO18112.1"/>
    <property type="molecule type" value="Genomic_DNA"/>
</dbReference>
<dbReference type="GO" id="GO:0022857">
    <property type="term" value="F:transmembrane transporter activity"/>
    <property type="evidence" value="ECO:0007669"/>
    <property type="project" value="InterPro"/>
</dbReference>
<evidence type="ECO:0000256" key="1">
    <source>
        <dbReference type="ARBA" id="ARBA00004429"/>
    </source>
</evidence>
<dbReference type="Proteomes" id="UP000199677">
    <property type="component" value="Unassembled WGS sequence"/>
</dbReference>
<keyword evidence="3" id="KW-1003">Cell membrane</keyword>
<dbReference type="InterPro" id="IPR001851">
    <property type="entry name" value="ABC_transp_permease"/>
</dbReference>
<gene>
    <name evidence="8" type="ORF">SAMN04487951_11565</name>
</gene>
<reference evidence="9" key="1">
    <citation type="submission" date="2016-10" db="EMBL/GenBank/DDBJ databases">
        <authorList>
            <person name="Varghese N."/>
            <person name="Submissions S."/>
        </authorList>
    </citation>
    <scope>NUCLEOTIDE SEQUENCE [LARGE SCALE GENOMIC DNA]</scope>
    <source>
        <strain evidence="9">CGMCC 1.6494</strain>
    </source>
</reference>
<dbReference type="PANTHER" id="PTHR32196">
    <property type="entry name" value="ABC TRANSPORTER PERMEASE PROTEIN YPHD-RELATED-RELATED"/>
    <property type="match status" value="1"/>
</dbReference>
<dbReference type="Pfam" id="PF02653">
    <property type="entry name" value="BPD_transp_2"/>
    <property type="match status" value="1"/>
</dbReference>
<organism evidence="8 9">
    <name type="scientific">Vreelandella arcis</name>
    <dbReference type="NCBI Taxonomy" id="416873"/>
    <lineage>
        <taxon>Bacteria</taxon>
        <taxon>Pseudomonadati</taxon>
        <taxon>Pseudomonadota</taxon>
        <taxon>Gammaproteobacteria</taxon>
        <taxon>Oceanospirillales</taxon>
        <taxon>Halomonadaceae</taxon>
        <taxon>Vreelandella</taxon>
    </lineage>
</organism>
<sequence length="335" mass="35767">MNMSGENNMNAKIRSAGDVFDKVNPLIIVIAILYVGISLISDRFLDIENQMNILRQVAVYLVIALGMTFVIASRGIDLSVGSNLGLCAMVLGTLIDSGIPVPFSIFLVILLGALIGAFNGLVITRLRINPLIVTLGMLVALRGATHFLMGSAIIRMPESLKFIGQGFVGVVPVPAIIALSATLCAYWLFFHTRFGRHTVSIGSNEDACQVLGIHVSRHKVAVYAFQGACVGLAAAILVGRLNAASPSLGNLYELHIIAAVVLGGTALYGGVGTVFGTLLGILTIGILENGMVLIGADFHLQRVLLGFLLIFAVAYQEFRRRSIDTKAFSNLKKEK</sequence>
<feature type="transmembrane region" description="Helical" evidence="7">
    <location>
        <begin position="166"/>
        <end position="189"/>
    </location>
</feature>
<feature type="transmembrane region" description="Helical" evidence="7">
    <location>
        <begin position="300"/>
        <end position="318"/>
    </location>
</feature>
<evidence type="ECO:0000256" key="4">
    <source>
        <dbReference type="ARBA" id="ARBA00022692"/>
    </source>
</evidence>
<feature type="transmembrane region" description="Helical" evidence="7">
    <location>
        <begin position="131"/>
        <end position="154"/>
    </location>
</feature>
<dbReference type="OrthoDB" id="5422926at2"/>
<feature type="transmembrane region" description="Helical" evidence="7">
    <location>
        <begin position="57"/>
        <end position="76"/>
    </location>
</feature>
<evidence type="ECO:0000256" key="7">
    <source>
        <dbReference type="SAM" id="Phobius"/>
    </source>
</evidence>
<evidence type="ECO:0000313" key="8">
    <source>
        <dbReference type="EMBL" id="SDO18112.1"/>
    </source>
</evidence>
<evidence type="ECO:0000313" key="9">
    <source>
        <dbReference type="Proteomes" id="UP000199677"/>
    </source>
</evidence>
<accession>A0A1H0HG30</accession>
<evidence type="ECO:0000256" key="2">
    <source>
        <dbReference type="ARBA" id="ARBA00007942"/>
    </source>
</evidence>
<evidence type="ECO:0000256" key="3">
    <source>
        <dbReference type="ARBA" id="ARBA00022475"/>
    </source>
</evidence>
<dbReference type="GO" id="GO:0005886">
    <property type="term" value="C:plasma membrane"/>
    <property type="evidence" value="ECO:0007669"/>
    <property type="project" value="UniProtKB-SubCell"/>
</dbReference>
<feature type="transmembrane region" description="Helical" evidence="7">
    <location>
        <begin position="103"/>
        <end position="124"/>
    </location>
</feature>
<dbReference type="AlphaFoldDB" id="A0A1H0HG30"/>
<comment type="subcellular location">
    <subcellularLocation>
        <location evidence="1">Cell inner membrane</location>
        <topology evidence="1">Multi-pass membrane protein</topology>
    </subcellularLocation>
</comment>
<feature type="transmembrane region" description="Helical" evidence="7">
    <location>
        <begin position="26"/>
        <end position="45"/>
    </location>
</feature>
<feature type="transmembrane region" description="Helical" evidence="7">
    <location>
        <begin position="275"/>
        <end position="294"/>
    </location>
</feature>
<evidence type="ECO:0000256" key="6">
    <source>
        <dbReference type="ARBA" id="ARBA00023136"/>
    </source>
</evidence>
<proteinExistence type="inferred from homology"/>